<sequence>VQPRVRLPTMARARLRPALLVTLALLLLLLCADVGSAQRYRRQQRRPQQRGGSDKPDHYAVLGLKRNADEKEIKSAYRKLAMQWHPDKNPDDRDKAEAKFKDIGVAYEVLSDPEKRAAYDNGGHEGVNQHEQGGQAGGPGGRGNFRQGGDPFRMFEEMFGGGGGMGGGRQQFQFNMGGGGMGGGSFGGGRQRQPPPQGPLYDRNSPVKRLRASKFPDDKARNIWMVEFYSPQCGHCRRMAPEFEALPAKFKGVVSVGAVDCQDEYELCRKHNIRSYPTIKLFAGKALRGVEFNGQERSAGAMSKWVLEQVTGSPQLLSQVGQLRRRAQLEDALVGSRRQLSLAFLFFTEKYDTSAAVVSLAHATRSYAPLGEVRGSNQALMHEFGLSADDQPAFLAVCVAPEGASLPAGELPILAVERYEGGEPTYENFIKFADRFKKGARCKELARTHKYVPPKENYRTPPPPGPPPFPAMNDRPVLEDPSIHDYSKMRLKELRKLVEAFRQRCDGCNEKEQWVAKAIEIARKDVAERAAAAADASTQ</sequence>
<feature type="region of interest" description="Disordered" evidence="6">
    <location>
        <begin position="120"/>
        <end position="149"/>
    </location>
</feature>
<dbReference type="InterPro" id="IPR019345">
    <property type="entry name" value="ARMET_C"/>
</dbReference>
<feature type="non-terminal residue" evidence="10">
    <location>
        <position position="1"/>
    </location>
</feature>
<dbReference type="PANTHER" id="PTHR45184:SF1">
    <property type="entry name" value="DNAJ PROTEIN ERDJ3A"/>
    <property type="match status" value="1"/>
</dbReference>
<name>A0A7S3FGB9_9VIRI</name>
<protein>
    <recommendedName>
        <fullName evidence="2">DnaJ homolog subfamily C member 16</fullName>
    </recommendedName>
    <alternativeName>
        <fullName evidence="5">Endoplasmic reticulum DNA J domain-containing protein 8</fullName>
    </alternativeName>
</protein>
<evidence type="ECO:0000256" key="7">
    <source>
        <dbReference type="SAM" id="SignalP"/>
    </source>
</evidence>
<evidence type="ECO:0000256" key="3">
    <source>
        <dbReference type="ARBA" id="ARBA00023006"/>
    </source>
</evidence>
<comment type="subcellular location">
    <subcellularLocation>
        <location evidence="1">Endoplasmic reticulum membrane</location>
        <topology evidence="1">Single-pass type IV membrane protein</topology>
    </subcellularLocation>
</comment>
<reference evidence="10" key="1">
    <citation type="submission" date="2021-01" db="EMBL/GenBank/DDBJ databases">
        <authorList>
            <person name="Corre E."/>
            <person name="Pelletier E."/>
            <person name="Niang G."/>
            <person name="Scheremetjew M."/>
            <person name="Finn R."/>
            <person name="Kale V."/>
            <person name="Holt S."/>
            <person name="Cochrane G."/>
            <person name="Meng A."/>
            <person name="Brown T."/>
            <person name="Cohen L."/>
        </authorList>
    </citation>
    <scope>NUCLEOTIDE SEQUENCE</scope>
    <source>
        <strain evidence="10">RCC927</strain>
    </source>
</reference>
<dbReference type="GO" id="GO:0005789">
    <property type="term" value="C:endoplasmic reticulum membrane"/>
    <property type="evidence" value="ECO:0007669"/>
    <property type="project" value="UniProtKB-SubCell"/>
</dbReference>
<keyword evidence="7" id="KW-0732">Signal</keyword>
<evidence type="ECO:0000256" key="2">
    <source>
        <dbReference type="ARBA" id="ARBA00020921"/>
    </source>
</evidence>
<dbReference type="InterPro" id="IPR036869">
    <property type="entry name" value="J_dom_sf"/>
</dbReference>
<evidence type="ECO:0000256" key="5">
    <source>
        <dbReference type="ARBA" id="ARBA00035043"/>
    </source>
</evidence>
<feature type="chain" id="PRO_5030708309" description="DnaJ homolog subfamily C member 16" evidence="7">
    <location>
        <begin position="38"/>
        <end position="539"/>
    </location>
</feature>
<dbReference type="Pfam" id="PF00085">
    <property type="entry name" value="Thioredoxin"/>
    <property type="match status" value="1"/>
</dbReference>
<feature type="region of interest" description="Disordered" evidence="6">
    <location>
        <begin position="176"/>
        <end position="206"/>
    </location>
</feature>
<gene>
    <name evidence="10" type="ORF">PSIN1315_LOCUS11209</name>
</gene>
<dbReference type="PROSITE" id="PS50076">
    <property type="entry name" value="DNAJ_2"/>
    <property type="match status" value="1"/>
</dbReference>
<keyword evidence="3" id="KW-0072">Autophagy</keyword>
<dbReference type="InterPro" id="IPR018253">
    <property type="entry name" value="DnaJ_domain_CS"/>
</dbReference>
<feature type="compositionally biased region" description="Basic residues" evidence="6">
    <location>
        <begin position="39"/>
        <end position="48"/>
    </location>
</feature>
<dbReference type="SMART" id="SM00271">
    <property type="entry name" value="DnaJ"/>
    <property type="match status" value="1"/>
</dbReference>
<evidence type="ECO:0000259" key="9">
    <source>
        <dbReference type="PROSITE" id="PS51352"/>
    </source>
</evidence>
<evidence type="ECO:0000256" key="6">
    <source>
        <dbReference type="SAM" id="MobiDB-lite"/>
    </source>
</evidence>
<dbReference type="PROSITE" id="PS00636">
    <property type="entry name" value="DNAJ_1"/>
    <property type="match status" value="1"/>
</dbReference>
<feature type="compositionally biased region" description="Gly residues" evidence="6">
    <location>
        <begin position="134"/>
        <end position="143"/>
    </location>
</feature>
<feature type="compositionally biased region" description="Gly residues" evidence="6">
    <location>
        <begin position="176"/>
        <end position="190"/>
    </location>
</feature>
<dbReference type="InterPro" id="IPR001623">
    <property type="entry name" value="DnaJ_domain"/>
</dbReference>
<dbReference type="InterPro" id="IPR013766">
    <property type="entry name" value="Thioredoxin_domain"/>
</dbReference>
<dbReference type="PROSITE" id="PS51352">
    <property type="entry name" value="THIOREDOXIN_2"/>
    <property type="match status" value="1"/>
</dbReference>
<dbReference type="SUPFAM" id="SSF52833">
    <property type="entry name" value="Thioredoxin-like"/>
    <property type="match status" value="1"/>
</dbReference>
<dbReference type="InterPro" id="IPR036361">
    <property type="entry name" value="SAP_dom_sf"/>
</dbReference>
<feature type="domain" description="J" evidence="8">
    <location>
        <begin position="57"/>
        <end position="123"/>
    </location>
</feature>
<feature type="signal peptide" evidence="7">
    <location>
        <begin position="1"/>
        <end position="37"/>
    </location>
</feature>
<evidence type="ECO:0000256" key="4">
    <source>
        <dbReference type="ARBA" id="ARBA00035002"/>
    </source>
</evidence>
<evidence type="ECO:0000259" key="8">
    <source>
        <dbReference type="PROSITE" id="PS50076"/>
    </source>
</evidence>
<accession>A0A7S3FGB9</accession>
<dbReference type="InterPro" id="IPR052842">
    <property type="entry name" value="ER_Co-chaperone"/>
</dbReference>
<dbReference type="SUPFAM" id="SSF46565">
    <property type="entry name" value="Chaperone J-domain"/>
    <property type="match status" value="1"/>
</dbReference>
<feature type="region of interest" description="Disordered" evidence="6">
    <location>
        <begin position="39"/>
        <end position="59"/>
    </location>
</feature>
<dbReference type="AlphaFoldDB" id="A0A7S3FGB9"/>
<dbReference type="GO" id="GO:0006914">
    <property type="term" value="P:autophagy"/>
    <property type="evidence" value="ECO:0007669"/>
    <property type="project" value="UniProtKB-KW"/>
</dbReference>
<feature type="domain" description="Thioredoxin" evidence="9">
    <location>
        <begin position="189"/>
        <end position="325"/>
    </location>
</feature>
<dbReference type="CDD" id="cd06257">
    <property type="entry name" value="DnaJ"/>
    <property type="match status" value="1"/>
</dbReference>
<dbReference type="CDD" id="cd02961">
    <property type="entry name" value="PDI_a_family"/>
    <property type="match status" value="1"/>
</dbReference>
<evidence type="ECO:0000256" key="1">
    <source>
        <dbReference type="ARBA" id="ARBA00004163"/>
    </source>
</evidence>
<comment type="function">
    <text evidence="4">Plays an important role in regulating the size of autophagosomes during the formation process.</text>
</comment>
<dbReference type="SUPFAM" id="SSF68906">
    <property type="entry name" value="SAP domain"/>
    <property type="match status" value="1"/>
</dbReference>
<dbReference type="Pfam" id="PF00226">
    <property type="entry name" value="DnaJ"/>
    <property type="match status" value="1"/>
</dbReference>
<dbReference type="PANTHER" id="PTHR45184">
    <property type="entry name" value="DNAJ PROTEIN ERDJ3A"/>
    <property type="match status" value="1"/>
</dbReference>
<dbReference type="Pfam" id="PF10208">
    <property type="entry name" value="ARMET_C"/>
    <property type="match status" value="1"/>
</dbReference>
<dbReference type="Gene3D" id="1.10.720.30">
    <property type="entry name" value="SAP domain"/>
    <property type="match status" value="1"/>
</dbReference>
<dbReference type="EMBL" id="HBHY01017342">
    <property type="protein sequence ID" value="CAE0147181.1"/>
    <property type="molecule type" value="Transcribed_RNA"/>
</dbReference>
<dbReference type="PRINTS" id="PR00625">
    <property type="entry name" value="JDOMAIN"/>
</dbReference>
<dbReference type="Gene3D" id="3.40.30.10">
    <property type="entry name" value="Glutaredoxin"/>
    <property type="match status" value="1"/>
</dbReference>
<dbReference type="InterPro" id="IPR036249">
    <property type="entry name" value="Thioredoxin-like_sf"/>
</dbReference>
<dbReference type="Gene3D" id="1.10.287.110">
    <property type="entry name" value="DnaJ domain"/>
    <property type="match status" value="1"/>
</dbReference>
<organism evidence="10">
    <name type="scientific">Prasinoderma singulare</name>
    <dbReference type="NCBI Taxonomy" id="676789"/>
    <lineage>
        <taxon>Eukaryota</taxon>
        <taxon>Viridiplantae</taxon>
        <taxon>Prasinodermophyta</taxon>
        <taxon>Prasinodermophyceae</taxon>
        <taxon>Prasinodermales</taxon>
        <taxon>Prasinodermaceae</taxon>
        <taxon>Prasinoderma</taxon>
    </lineage>
</organism>
<proteinExistence type="predicted"/>
<evidence type="ECO:0000313" key="10">
    <source>
        <dbReference type="EMBL" id="CAE0147181.1"/>
    </source>
</evidence>